<gene>
    <name evidence="2" type="ORF">JMJ56_26010</name>
</gene>
<dbReference type="RefSeq" id="WP_202834671.1">
    <property type="nucleotide sequence ID" value="NZ_JAETWB010000027.1"/>
</dbReference>
<comment type="caution">
    <text evidence="2">The sequence shown here is derived from an EMBL/GenBank/DDBJ whole genome shotgun (WGS) entry which is preliminary data.</text>
</comment>
<evidence type="ECO:0000313" key="3">
    <source>
        <dbReference type="Proteomes" id="UP000660885"/>
    </source>
</evidence>
<organism evidence="2 3">
    <name type="scientific">Belnapia arida</name>
    <dbReference type="NCBI Taxonomy" id="2804533"/>
    <lineage>
        <taxon>Bacteria</taxon>
        <taxon>Pseudomonadati</taxon>
        <taxon>Pseudomonadota</taxon>
        <taxon>Alphaproteobacteria</taxon>
        <taxon>Acetobacterales</taxon>
        <taxon>Roseomonadaceae</taxon>
        <taxon>Belnapia</taxon>
    </lineage>
</organism>
<protein>
    <submittedName>
        <fullName evidence="2">Uncharacterized protein</fullName>
    </submittedName>
</protein>
<proteinExistence type="predicted"/>
<accession>A0ABS1U9U1</accession>
<evidence type="ECO:0000256" key="1">
    <source>
        <dbReference type="SAM" id="Coils"/>
    </source>
</evidence>
<keyword evidence="1" id="KW-0175">Coiled coil</keyword>
<dbReference type="EMBL" id="JAETWB010000027">
    <property type="protein sequence ID" value="MBL6081451.1"/>
    <property type="molecule type" value="Genomic_DNA"/>
</dbReference>
<evidence type="ECO:0000313" key="2">
    <source>
        <dbReference type="EMBL" id="MBL6081451.1"/>
    </source>
</evidence>
<feature type="coiled-coil region" evidence="1">
    <location>
        <begin position="28"/>
        <end position="55"/>
    </location>
</feature>
<reference evidence="2 3" key="1">
    <citation type="submission" date="2021-01" db="EMBL/GenBank/DDBJ databases">
        <title>Belnapia mucosa sp. nov. and Belnapia arida sp. nov., isolated from the Tabernas Desert (Almeria, Spain).</title>
        <authorList>
            <person name="Molina-Menor E."/>
            <person name="Vidal-Verdu A."/>
            <person name="Calonge A."/>
            <person name="Satari L."/>
            <person name="Pereto J."/>
            <person name="Porcar M."/>
        </authorList>
    </citation>
    <scope>NUCLEOTIDE SEQUENCE [LARGE SCALE GENOMIC DNA]</scope>
    <source>
        <strain evidence="2 3">T18</strain>
    </source>
</reference>
<sequence>MIFRPFTSLCLVAFLGAGMHVYSTKHEAAVMDRELRSIARKVEEAEARTQTLQAEWAWLNEPERLRAVAQRHLPELEAMQPAQFVRASEAERRLPAVAAYEGPVALFAPREPALPSGNTALALLPRVAEPVQVAVVAPKPLAAPMAAPAPVVAPASLLALMPAVPELDLAALPLPPPEPVAPPPLVRLALPVAPPPLVRLALPVAKPVEAAPPRPALVDLARATLPRPAEARPVELPRAAEPARPAQLELARATLPPPRPAPKPVARPAEIAALPPVAAPARAPMASPVTQVAVSAAPRVVPMQPAVAPARAAAVPAYPAPGGSALGLGGGQPLLPPPVPFGSASAATLNGGMGR</sequence>
<name>A0ABS1U9U1_9PROT</name>
<dbReference type="Proteomes" id="UP000660885">
    <property type="component" value="Unassembled WGS sequence"/>
</dbReference>
<keyword evidence="3" id="KW-1185">Reference proteome</keyword>